<dbReference type="Pfam" id="PF01844">
    <property type="entry name" value="HNH"/>
    <property type="match status" value="1"/>
</dbReference>
<dbReference type="GO" id="GO:0008270">
    <property type="term" value="F:zinc ion binding"/>
    <property type="evidence" value="ECO:0007669"/>
    <property type="project" value="InterPro"/>
</dbReference>
<dbReference type="PANTHER" id="PTHR33877:SF2">
    <property type="entry name" value="OS07G0170200 PROTEIN"/>
    <property type="match status" value="1"/>
</dbReference>
<evidence type="ECO:0000259" key="2">
    <source>
        <dbReference type="SMART" id="SM00507"/>
    </source>
</evidence>
<evidence type="ECO:0000256" key="1">
    <source>
        <dbReference type="SAM" id="MobiDB-lite"/>
    </source>
</evidence>
<dbReference type="Gene3D" id="1.10.30.50">
    <property type="match status" value="1"/>
</dbReference>
<keyword evidence="3" id="KW-0540">Nuclease</keyword>
<evidence type="ECO:0000313" key="3">
    <source>
        <dbReference type="EMBL" id="QJA45992.1"/>
    </source>
</evidence>
<dbReference type="CDD" id="cd00085">
    <property type="entry name" value="HNHc"/>
    <property type="match status" value="1"/>
</dbReference>
<name>A0A6H1ZEV2_9ZZZZ</name>
<dbReference type="InterPro" id="IPR052892">
    <property type="entry name" value="NA-targeting_endonuclease"/>
</dbReference>
<gene>
    <name evidence="3" type="ORF">TM448A00289_0059</name>
    <name evidence="4" type="ORF">TM448B00173_0076</name>
</gene>
<accession>A0A6H1ZEV2</accession>
<dbReference type="EMBL" id="MT144000">
    <property type="protein sequence ID" value="QJA45992.1"/>
    <property type="molecule type" value="Genomic_DNA"/>
</dbReference>
<feature type="compositionally biased region" description="Basic and acidic residues" evidence="1">
    <location>
        <begin position="88"/>
        <end position="109"/>
    </location>
</feature>
<feature type="region of interest" description="Disordered" evidence="1">
    <location>
        <begin position="71"/>
        <end position="109"/>
    </location>
</feature>
<dbReference type="GO" id="GO:0004519">
    <property type="term" value="F:endonuclease activity"/>
    <property type="evidence" value="ECO:0007669"/>
    <property type="project" value="UniProtKB-KW"/>
</dbReference>
<reference evidence="3" key="1">
    <citation type="submission" date="2020-03" db="EMBL/GenBank/DDBJ databases">
        <title>The deep terrestrial virosphere.</title>
        <authorList>
            <person name="Holmfeldt K."/>
            <person name="Nilsson E."/>
            <person name="Simone D."/>
            <person name="Lopez-Fernandez M."/>
            <person name="Wu X."/>
            <person name="de Brujin I."/>
            <person name="Lundin D."/>
            <person name="Andersson A."/>
            <person name="Bertilsson S."/>
            <person name="Dopson M."/>
        </authorList>
    </citation>
    <scope>NUCLEOTIDE SEQUENCE</scope>
    <source>
        <strain evidence="3">TM448A00289</strain>
        <strain evidence="4">TM448B00173</strain>
    </source>
</reference>
<proteinExistence type="predicted"/>
<dbReference type="InterPro" id="IPR003615">
    <property type="entry name" value="HNH_nuc"/>
</dbReference>
<dbReference type="AlphaFoldDB" id="A0A6H1ZEV2"/>
<dbReference type="InterPro" id="IPR002711">
    <property type="entry name" value="HNH"/>
</dbReference>
<evidence type="ECO:0000313" key="4">
    <source>
        <dbReference type="EMBL" id="QJH94106.1"/>
    </source>
</evidence>
<protein>
    <submittedName>
        <fullName evidence="3">Putative homing endonuclease</fullName>
    </submittedName>
</protein>
<sequence>MADREDIGNGDESQDKQCSKCKELKPLSLFHNKKDKNSGKASWCKECISTEAKRHYKANKEKILNQHRVYNQDNKEATKLQKQKHYQKNREKIREKPLSEERRVRDNNRKKEYRKTEIGKRLGKKHSAKRRAVKNGCHYEEFDLKEIFERDGYMCQLCGKKTRSTFNKYHPLFPQIDHIVPLSKGGNHTRKNTQCLCRQCNLEKWSSGTGDQLRMFG</sequence>
<feature type="domain" description="HNH nuclease" evidence="2">
    <location>
        <begin position="142"/>
        <end position="202"/>
    </location>
</feature>
<dbReference type="SMART" id="SM00507">
    <property type="entry name" value="HNHc"/>
    <property type="match status" value="1"/>
</dbReference>
<dbReference type="EMBL" id="MT144595">
    <property type="protein sequence ID" value="QJH94106.1"/>
    <property type="molecule type" value="Genomic_DNA"/>
</dbReference>
<dbReference type="GO" id="GO:0003676">
    <property type="term" value="F:nucleic acid binding"/>
    <property type="evidence" value="ECO:0007669"/>
    <property type="project" value="InterPro"/>
</dbReference>
<organism evidence="3">
    <name type="scientific">viral metagenome</name>
    <dbReference type="NCBI Taxonomy" id="1070528"/>
    <lineage>
        <taxon>unclassified sequences</taxon>
        <taxon>metagenomes</taxon>
        <taxon>organismal metagenomes</taxon>
    </lineage>
</organism>
<dbReference type="PANTHER" id="PTHR33877">
    <property type="entry name" value="SLL1193 PROTEIN"/>
    <property type="match status" value="1"/>
</dbReference>
<keyword evidence="3" id="KW-0255">Endonuclease</keyword>
<keyword evidence="3" id="KW-0378">Hydrolase</keyword>